<name>A0ABV0N202_9TELE</name>
<evidence type="ECO:0000256" key="1">
    <source>
        <dbReference type="SAM" id="MobiDB-lite"/>
    </source>
</evidence>
<feature type="compositionally biased region" description="Pro residues" evidence="1">
    <location>
        <begin position="92"/>
        <end position="101"/>
    </location>
</feature>
<dbReference type="EMBL" id="JAHRIO010021150">
    <property type="protein sequence ID" value="MEQ2165315.1"/>
    <property type="molecule type" value="Genomic_DNA"/>
</dbReference>
<gene>
    <name evidence="2" type="ORF">GOODEAATRI_015580</name>
</gene>
<feature type="non-terminal residue" evidence="2">
    <location>
        <position position="1"/>
    </location>
</feature>
<evidence type="ECO:0000313" key="3">
    <source>
        <dbReference type="Proteomes" id="UP001476798"/>
    </source>
</evidence>
<comment type="caution">
    <text evidence="2">The sequence shown here is derived from an EMBL/GenBank/DDBJ whole genome shotgun (WGS) entry which is preliminary data.</text>
</comment>
<evidence type="ECO:0000313" key="2">
    <source>
        <dbReference type="EMBL" id="MEQ2165315.1"/>
    </source>
</evidence>
<sequence>LNSVTPLAAITLLDRGEPCLSHTNLEHTVPSIAAQAILSFKALLANPRASTFKDRLRKDVKKINAVATVPFLSLISFQRCLFSAECRGNPELPLPPSPPSSSCPQDVEMGVGEGIRASQTVKRPSSQHSDRRLLT</sequence>
<feature type="region of interest" description="Disordered" evidence="1">
    <location>
        <begin position="91"/>
        <end position="135"/>
    </location>
</feature>
<proteinExistence type="predicted"/>
<keyword evidence="3" id="KW-1185">Reference proteome</keyword>
<dbReference type="Proteomes" id="UP001476798">
    <property type="component" value="Unassembled WGS sequence"/>
</dbReference>
<accession>A0ABV0N202</accession>
<organism evidence="2 3">
    <name type="scientific">Goodea atripinnis</name>
    <dbReference type="NCBI Taxonomy" id="208336"/>
    <lineage>
        <taxon>Eukaryota</taxon>
        <taxon>Metazoa</taxon>
        <taxon>Chordata</taxon>
        <taxon>Craniata</taxon>
        <taxon>Vertebrata</taxon>
        <taxon>Euteleostomi</taxon>
        <taxon>Actinopterygii</taxon>
        <taxon>Neopterygii</taxon>
        <taxon>Teleostei</taxon>
        <taxon>Neoteleostei</taxon>
        <taxon>Acanthomorphata</taxon>
        <taxon>Ovalentaria</taxon>
        <taxon>Atherinomorphae</taxon>
        <taxon>Cyprinodontiformes</taxon>
        <taxon>Goodeidae</taxon>
        <taxon>Goodea</taxon>
    </lineage>
</organism>
<protein>
    <submittedName>
        <fullName evidence="2">Uncharacterized protein</fullName>
    </submittedName>
</protein>
<feature type="compositionally biased region" description="Polar residues" evidence="1">
    <location>
        <begin position="117"/>
        <end position="127"/>
    </location>
</feature>
<reference evidence="2 3" key="1">
    <citation type="submission" date="2021-06" db="EMBL/GenBank/DDBJ databases">
        <authorList>
            <person name="Palmer J.M."/>
        </authorList>
    </citation>
    <scope>NUCLEOTIDE SEQUENCE [LARGE SCALE GENOMIC DNA]</scope>
    <source>
        <strain evidence="2 3">GA_2019</strain>
        <tissue evidence="2">Muscle</tissue>
    </source>
</reference>